<organism evidence="10">
    <name type="scientific">Sclerotinia borealis</name>
    <dbReference type="NCBI Taxonomy" id="77105"/>
    <lineage>
        <taxon>Eukaryota</taxon>
        <taxon>Fungi</taxon>
        <taxon>Dikarya</taxon>
        <taxon>Ascomycota</taxon>
        <taxon>Pezizomycotina</taxon>
        <taxon>Leotiomycetes</taxon>
        <taxon>Helotiales</taxon>
        <taxon>Sclerotiniaceae</taxon>
        <taxon>Sclerotinia</taxon>
    </lineage>
</organism>
<dbReference type="RefSeq" id="YP_009072323.1">
    <property type="nucleotide sequence ID" value="NC_025200.1"/>
</dbReference>
<dbReference type="GO" id="GO:0000166">
    <property type="term" value="F:nucleotide binding"/>
    <property type="evidence" value="ECO:0007669"/>
    <property type="project" value="InterPro"/>
</dbReference>
<reference evidence="10" key="1">
    <citation type="journal article" date="2014" name="PLoS ONE">
        <title>The 203 kbp Mitochondrial Genome of the Phytopathogenic Fungus Sclerotinia borealis Reveals Multiple Invasions of Introns and Genomic Duplications.</title>
        <authorList>
            <person name="Mardanov A.V."/>
            <person name="Beletsky A.V."/>
            <person name="Kadnikov V.V."/>
            <person name="Ignatov A.N."/>
            <person name="Ravin N.V."/>
        </authorList>
    </citation>
    <scope>NUCLEOTIDE SEQUENCE</scope>
    <source>
        <strain evidence="10">F-4128</strain>
    </source>
</reference>
<evidence type="ECO:0000256" key="2">
    <source>
        <dbReference type="ARBA" id="ARBA00012417"/>
    </source>
</evidence>
<keyword evidence="5" id="KW-0235">DNA replication</keyword>
<sequence length="348" mass="39501">MDAFKRSVGLNYNIQATDSLTISRLTLNNFLQNYYNDNIPLIDKKGVIDDLRLSYFGRITEVYKPYGENLYCYDVNSLYPFVALNPMPGCECVYRVYLNEQPDIDNLFGFFYVNVDATSVDNDYIGLLPVRSSIGMSMPLGKWSGGYFSEILKFAKNHGYKTEVIKGYNHHKLYDVFTKYVTTLYETKVNAVNPVQRAISKSFLNNLLGRFGLNTAKPISGLVNKKEFDIIQTTRVIHDIQEFSEYTFFITFEAMPDKPTCERRNIDYISALEDTTLKSITSGVVIENDIDASIAISSAVNAYAAIYINKLKLDCLKAGINIYYSDTDSLATDKPLNENLVGKKFRSV</sequence>
<dbReference type="PANTHER" id="PTHR33568:SF3">
    <property type="entry name" value="DNA-DIRECTED DNA POLYMERASE"/>
    <property type="match status" value="1"/>
</dbReference>
<evidence type="ECO:0000259" key="9">
    <source>
        <dbReference type="Pfam" id="PF03175"/>
    </source>
</evidence>
<gene>
    <name evidence="10" type="ORF">SBORM_0018</name>
</gene>
<evidence type="ECO:0000256" key="3">
    <source>
        <dbReference type="ARBA" id="ARBA00022679"/>
    </source>
</evidence>
<dbReference type="AlphaFoldDB" id="A0A088CAJ6"/>
<dbReference type="EC" id="2.7.7.7" evidence="2"/>
<dbReference type="Gene3D" id="3.90.1600.10">
    <property type="entry name" value="Palm domain of DNA polymerase"/>
    <property type="match status" value="1"/>
</dbReference>
<keyword evidence="10" id="KW-0496">Mitochondrion</keyword>
<evidence type="ECO:0000256" key="6">
    <source>
        <dbReference type="ARBA" id="ARBA00022932"/>
    </source>
</evidence>
<dbReference type="InterPro" id="IPR004868">
    <property type="entry name" value="DNA-dir_DNA_pol_B_mt/vir"/>
</dbReference>
<dbReference type="Pfam" id="PF03175">
    <property type="entry name" value="DNA_pol_B_2"/>
    <property type="match status" value="1"/>
</dbReference>
<proteinExistence type="inferred from homology"/>
<feature type="domain" description="DNA-directed DNA polymerase family B mitochondria/virus" evidence="9">
    <location>
        <begin position="1"/>
        <end position="274"/>
    </location>
</feature>
<dbReference type="InterPro" id="IPR043502">
    <property type="entry name" value="DNA/RNA_pol_sf"/>
</dbReference>
<keyword evidence="6" id="KW-0239">DNA-directed DNA polymerase</keyword>
<protein>
    <recommendedName>
        <fullName evidence="2">DNA-directed DNA polymerase</fullName>
        <ecNumber evidence="2">2.7.7.7</ecNumber>
    </recommendedName>
</protein>
<evidence type="ECO:0000256" key="1">
    <source>
        <dbReference type="ARBA" id="ARBA00005755"/>
    </source>
</evidence>
<evidence type="ECO:0000256" key="8">
    <source>
        <dbReference type="ARBA" id="ARBA00049244"/>
    </source>
</evidence>
<evidence type="ECO:0000313" key="10">
    <source>
        <dbReference type="EMBL" id="AHX82987.1"/>
    </source>
</evidence>
<accession>A0A088CAJ6</accession>
<evidence type="ECO:0000256" key="4">
    <source>
        <dbReference type="ARBA" id="ARBA00022695"/>
    </source>
</evidence>
<evidence type="ECO:0000256" key="5">
    <source>
        <dbReference type="ARBA" id="ARBA00022705"/>
    </source>
</evidence>
<evidence type="ECO:0000256" key="7">
    <source>
        <dbReference type="ARBA" id="ARBA00023125"/>
    </source>
</evidence>
<dbReference type="GeneID" id="20497959"/>
<dbReference type="InterPro" id="IPR023211">
    <property type="entry name" value="DNA_pol_palm_dom_sf"/>
</dbReference>
<dbReference type="GO" id="GO:0003677">
    <property type="term" value="F:DNA binding"/>
    <property type="evidence" value="ECO:0007669"/>
    <property type="project" value="UniProtKB-KW"/>
</dbReference>
<dbReference type="GO" id="GO:0006260">
    <property type="term" value="P:DNA replication"/>
    <property type="evidence" value="ECO:0007669"/>
    <property type="project" value="UniProtKB-KW"/>
</dbReference>
<geneLocation type="mitochondrion" evidence="10"/>
<dbReference type="EMBL" id="KJ434027">
    <property type="protein sequence ID" value="AHX82987.1"/>
    <property type="molecule type" value="Genomic_DNA"/>
</dbReference>
<dbReference type="SUPFAM" id="SSF56672">
    <property type="entry name" value="DNA/RNA polymerases"/>
    <property type="match status" value="1"/>
</dbReference>
<comment type="catalytic activity">
    <reaction evidence="8">
        <text>DNA(n) + a 2'-deoxyribonucleoside 5'-triphosphate = DNA(n+1) + diphosphate</text>
        <dbReference type="Rhea" id="RHEA:22508"/>
        <dbReference type="Rhea" id="RHEA-COMP:17339"/>
        <dbReference type="Rhea" id="RHEA-COMP:17340"/>
        <dbReference type="ChEBI" id="CHEBI:33019"/>
        <dbReference type="ChEBI" id="CHEBI:61560"/>
        <dbReference type="ChEBI" id="CHEBI:173112"/>
        <dbReference type="EC" id="2.7.7.7"/>
    </reaction>
</comment>
<name>A0A088CAJ6_9HELO</name>
<keyword evidence="3" id="KW-0808">Transferase</keyword>
<dbReference type="PANTHER" id="PTHR33568">
    <property type="entry name" value="DNA POLYMERASE"/>
    <property type="match status" value="1"/>
</dbReference>
<keyword evidence="4" id="KW-0548">Nucleotidyltransferase</keyword>
<dbReference type="GO" id="GO:0003887">
    <property type="term" value="F:DNA-directed DNA polymerase activity"/>
    <property type="evidence" value="ECO:0007669"/>
    <property type="project" value="UniProtKB-KW"/>
</dbReference>
<comment type="similarity">
    <text evidence="1">Belongs to the DNA polymerase type-B family.</text>
</comment>
<dbReference type="Gene3D" id="1.10.287.690">
    <property type="entry name" value="Helix hairpin bin"/>
    <property type="match status" value="1"/>
</dbReference>
<keyword evidence="7" id="KW-0238">DNA-binding</keyword>